<comment type="caution">
    <text evidence="2">The sequence shown here is derived from an EMBL/GenBank/DDBJ whole genome shotgun (WGS) entry which is preliminary data.</text>
</comment>
<accession>A0A1W0WRU9</accession>
<evidence type="ECO:0000313" key="2">
    <source>
        <dbReference type="EMBL" id="OQV17919.1"/>
    </source>
</evidence>
<keyword evidence="1" id="KW-0732">Signal</keyword>
<dbReference type="Proteomes" id="UP000192578">
    <property type="component" value="Unassembled WGS sequence"/>
</dbReference>
<dbReference type="OrthoDB" id="10060468at2759"/>
<name>A0A1W0WRU9_HYPEX</name>
<sequence>MSLRSILLKALAVLAVLCVVCVHGQFFTKTDKAVPRLGRRMDPQMAQAVVSDVPISQEIQYPFNYLKVSNLADVRKWSPTSSLYEGYPARLSRLGRSVNNV</sequence>
<keyword evidence="3" id="KW-1185">Reference proteome</keyword>
<organism evidence="2 3">
    <name type="scientific">Hypsibius exemplaris</name>
    <name type="common">Freshwater tardigrade</name>
    <dbReference type="NCBI Taxonomy" id="2072580"/>
    <lineage>
        <taxon>Eukaryota</taxon>
        <taxon>Metazoa</taxon>
        <taxon>Ecdysozoa</taxon>
        <taxon>Tardigrada</taxon>
        <taxon>Eutardigrada</taxon>
        <taxon>Parachela</taxon>
        <taxon>Hypsibioidea</taxon>
        <taxon>Hypsibiidae</taxon>
        <taxon>Hypsibius</taxon>
    </lineage>
</organism>
<evidence type="ECO:0000256" key="1">
    <source>
        <dbReference type="SAM" id="SignalP"/>
    </source>
</evidence>
<dbReference type="AlphaFoldDB" id="A0A1W0WRU9"/>
<protein>
    <submittedName>
        <fullName evidence="2">Uncharacterized protein</fullName>
    </submittedName>
</protein>
<evidence type="ECO:0000313" key="3">
    <source>
        <dbReference type="Proteomes" id="UP000192578"/>
    </source>
</evidence>
<gene>
    <name evidence="2" type="ORF">BV898_08048</name>
</gene>
<feature type="signal peptide" evidence="1">
    <location>
        <begin position="1"/>
        <end position="24"/>
    </location>
</feature>
<dbReference type="EMBL" id="MTYJ01000055">
    <property type="protein sequence ID" value="OQV17919.1"/>
    <property type="molecule type" value="Genomic_DNA"/>
</dbReference>
<reference evidence="3" key="1">
    <citation type="submission" date="2017-01" db="EMBL/GenBank/DDBJ databases">
        <title>Comparative genomics of anhydrobiosis in the tardigrade Hypsibius dujardini.</title>
        <authorList>
            <person name="Yoshida Y."/>
            <person name="Koutsovoulos G."/>
            <person name="Laetsch D."/>
            <person name="Stevens L."/>
            <person name="Kumar S."/>
            <person name="Horikawa D."/>
            <person name="Ishino K."/>
            <person name="Komine S."/>
            <person name="Tomita M."/>
            <person name="Blaxter M."/>
            <person name="Arakawa K."/>
        </authorList>
    </citation>
    <scope>NUCLEOTIDE SEQUENCE [LARGE SCALE GENOMIC DNA]</scope>
    <source>
        <strain evidence="3">Z151</strain>
    </source>
</reference>
<proteinExistence type="predicted"/>
<feature type="chain" id="PRO_5013161997" evidence="1">
    <location>
        <begin position="25"/>
        <end position="101"/>
    </location>
</feature>